<organism evidence="2 3">
    <name type="scientific">Alienimonas californiensis</name>
    <dbReference type="NCBI Taxonomy" id="2527989"/>
    <lineage>
        <taxon>Bacteria</taxon>
        <taxon>Pseudomonadati</taxon>
        <taxon>Planctomycetota</taxon>
        <taxon>Planctomycetia</taxon>
        <taxon>Planctomycetales</taxon>
        <taxon>Planctomycetaceae</taxon>
        <taxon>Alienimonas</taxon>
    </lineage>
</organism>
<sequence length="146" mass="15687">MTDVAVLLVQAAVTLPLVGLIWTVQLVHYPLFDGVGAEGFAEYERRHSLRITWIVAPLMLAELAVSGWLAVQPPAGVPAWQCWLGATLTAGIWLSTGFLQVPRHRELAAGFVPAAHAALVGTNWLRTLLWSGRGALALAMLAARLS</sequence>
<name>A0A517P7K1_9PLAN</name>
<dbReference type="KEGG" id="acaf:CA12_14460"/>
<feature type="transmembrane region" description="Helical" evidence="1">
    <location>
        <begin position="50"/>
        <end position="71"/>
    </location>
</feature>
<evidence type="ECO:0008006" key="4">
    <source>
        <dbReference type="Google" id="ProtNLM"/>
    </source>
</evidence>
<keyword evidence="3" id="KW-1185">Reference proteome</keyword>
<evidence type="ECO:0000313" key="2">
    <source>
        <dbReference type="EMBL" id="QDT15361.1"/>
    </source>
</evidence>
<dbReference type="RefSeq" id="WP_145358167.1">
    <property type="nucleotide sequence ID" value="NZ_CP036265.1"/>
</dbReference>
<protein>
    <recommendedName>
        <fullName evidence="4">DUF1772 domain-containing protein</fullName>
    </recommendedName>
</protein>
<evidence type="ECO:0000313" key="3">
    <source>
        <dbReference type="Proteomes" id="UP000318741"/>
    </source>
</evidence>
<proteinExistence type="predicted"/>
<dbReference type="OrthoDB" id="27509at2"/>
<dbReference type="AlphaFoldDB" id="A0A517P7K1"/>
<keyword evidence="1" id="KW-0812">Transmembrane</keyword>
<reference evidence="2 3" key="1">
    <citation type="submission" date="2019-02" db="EMBL/GenBank/DDBJ databases">
        <title>Deep-cultivation of Planctomycetes and their phenomic and genomic characterization uncovers novel biology.</title>
        <authorList>
            <person name="Wiegand S."/>
            <person name="Jogler M."/>
            <person name="Boedeker C."/>
            <person name="Pinto D."/>
            <person name="Vollmers J."/>
            <person name="Rivas-Marin E."/>
            <person name="Kohn T."/>
            <person name="Peeters S.H."/>
            <person name="Heuer A."/>
            <person name="Rast P."/>
            <person name="Oberbeckmann S."/>
            <person name="Bunk B."/>
            <person name="Jeske O."/>
            <person name="Meyerdierks A."/>
            <person name="Storesund J.E."/>
            <person name="Kallscheuer N."/>
            <person name="Luecker S."/>
            <person name="Lage O.M."/>
            <person name="Pohl T."/>
            <person name="Merkel B.J."/>
            <person name="Hornburger P."/>
            <person name="Mueller R.-W."/>
            <person name="Bruemmer F."/>
            <person name="Labrenz M."/>
            <person name="Spormann A.M."/>
            <person name="Op den Camp H."/>
            <person name="Overmann J."/>
            <person name="Amann R."/>
            <person name="Jetten M.S.M."/>
            <person name="Mascher T."/>
            <person name="Medema M.H."/>
            <person name="Devos D.P."/>
            <person name="Kaster A.-K."/>
            <person name="Ovreas L."/>
            <person name="Rohde M."/>
            <person name="Galperin M.Y."/>
            <person name="Jogler C."/>
        </authorList>
    </citation>
    <scope>NUCLEOTIDE SEQUENCE [LARGE SCALE GENOMIC DNA]</scope>
    <source>
        <strain evidence="2 3">CA12</strain>
    </source>
</reference>
<keyword evidence="1" id="KW-0472">Membrane</keyword>
<keyword evidence="1" id="KW-1133">Transmembrane helix</keyword>
<evidence type="ECO:0000256" key="1">
    <source>
        <dbReference type="SAM" id="Phobius"/>
    </source>
</evidence>
<feature type="transmembrane region" description="Helical" evidence="1">
    <location>
        <begin position="83"/>
        <end position="101"/>
    </location>
</feature>
<dbReference type="EMBL" id="CP036265">
    <property type="protein sequence ID" value="QDT15361.1"/>
    <property type="molecule type" value="Genomic_DNA"/>
</dbReference>
<feature type="transmembrane region" description="Helical" evidence="1">
    <location>
        <begin position="107"/>
        <end position="125"/>
    </location>
</feature>
<accession>A0A517P7K1</accession>
<dbReference type="Proteomes" id="UP000318741">
    <property type="component" value="Chromosome"/>
</dbReference>
<gene>
    <name evidence="2" type="ORF">CA12_14460</name>
</gene>